<dbReference type="PANTHER" id="PTHR33233">
    <property type="entry name" value="ENDONUCLEASE/EXONUCLEASE/PHOSPHATASE"/>
    <property type="match status" value="1"/>
</dbReference>
<accession>A0A9Q1GJI1</accession>
<comment type="caution">
    <text evidence="1">The sequence shown here is derived from an EMBL/GenBank/DDBJ whole genome shotgun (WGS) entry which is preliminary data.</text>
</comment>
<evidence type="ECO:0000313" key="1">
    <source>
        <dbReference type="EMBL" id="KAJ8419768.1"/>
    </source>
</evidence>
<keyword evidence="2" id="KW-1185">Reference proteome</keyword>
<name>A0A9Q1GJI1_9CARY</name>
<dbReference type="Proteomes" id="UP001153076">
    <property type="component" value="Unassembled WGS sequence"/>
</dbReference>
<dbReference type="EMBL" id="JAKOGI010004461">
    <property type="protein sequence ID" value="KAJ8419768.1"/>
    <property type="molecule type" value="Genomic_DNA"/>
</dbReference>
<evidence type="ECO:0000313" key="2">
    <source>
        <dbReference type="Proteomes" id="UP001153076"/>
    </source>
</evidence>
<protein>
    <submittedName>
        <fullName evidence="1">Uncharacterized protein</fullName>
    </submittedName>
</protein>
<sequence>MPVSPESFCPETEPIVSGTSEAANHPSAAINAESSTVPQVRIQSSYAQLVDPNEGTKLSFVPPQLINGIKCNRLEKSEVESETIYWQNVVLCTVLGANPPFELPGLDIKYWGMESLSKIDSLLGIPIKTDRFAKDKLVLRYARLLVEMPIEGPFPEHIEFFNDDGVLIH</sequence>
<reference evidence="1" key="1">
    <citation type="submission" date="2022-04" db="EMBL/GenBank/DDBJ databases">
        <title>Carnegiea gigantea Genome sequencing and assembly v2.</title>
        <authorList>
            <person name="Copetti D."/>
            <person name="Sanderson M.J."/>
            <person name="Burquez A."/>
            <person name="Wojciechowski M.F."/>
        </authorList>
    </citation>
    <scope>NUCLEOTIDE SEQUENCE</scope>
    <source>
        <strain evidence="1">SGP5-SGP5p</strain>
        <tissue evidence="1">Aerial part</tissue>
    </source>
</reference>
<proteinExistence type="predicted"/>
<organism evidence="1 2">
    <name type="scientific">Carnegiea gigantea</name>
    <dbReference type="NCBI Taxonomy" id="171969"/>
    <lineage>
        <taxon>Eukaryota</taxon>
        <taxon>Viridiplantae</taxon>
        <taxon>Streptophyta</taxon>
        <taxon>Embryophyta</taxon>
        <taxon>Tracheophyta</taxon>
        <taxon>Spermatophyta</taxon>
        <taxon>Magnoliopsida</taxon>
        <taxon>eudicotyledons</taxon>
        <taxon>Gunneridae</taxon>
        <taxon>Pentapetalae</taxon>
        <taxon>Caryophyllales</taxon>
        <taxon>Cactineae</taxon>
        <taxon>Cactaceae</taxon>
        <taxon>Cactoideae</taxon>
        <taxon>Echinocereeae</taxon>
        <taxon>Carnegiea</taxon>
    </lineage>
</organism>
<gene>
    <name evidence="1" type="ORF">Cgig2_018597</name>
</gene>
<dbReference type="AlphaFoldDB" id="A0A9Q1GJI1"/>
<dbReference type="OrthoDB" id="1939300at2759"/>
<dbReference type="PANTHER" id="PTHR33233:SF17">
    <property type="entry name" value="DUF4283 DOMAIN-CONTAINING PROTEIN"/>
    <property type="match status" value="1"/>
</dbReference>